<dbReference type="SUPFAM" id="SSF52402">
    <property type="entry name" value="Adenine nucleotide alpha hydrolases-like"/>
    <property type="match status" value="2"/>
</dbReference>
<dbReference type="Proteomes" id="UP000004659">
    <property type="component" value="Unassembled WGS sequence"/>
</dbReference>
<dbReference type="RefSeq" id="WP_006160964.1">
    <property type="nucleotide sequence ID" value="NZ_EQ999546.1"/>
</dbReference>
<dbReference type="EMBL" id="EQ999546">
    <property type="protein sequence ID" value="EEZ31173.1"/>
    <property type="molecule type" value="Genomic_DNA"/>
</dbReference>
<evidence type="ECO:0000313" key="3">
    <source>
        <dbReference type="EMBL" id="EEZ31173.1"/>
    </source>
</evidence>
<dbReference type="PANTHER" id="PTHR46268">
    <property type="entry name" value="STRESS RESPONSE PROTEIN NHAX"/>
    <property type="match status" value="1"/>
</dbReference>
<dbReference type="Pfam" id="PF00582">
    <property type="entry name" value="Usp"/>
    <property type="match status" value="1"/>
</dbReference>
<evidence type="ECO:0000256" key="1">
    <source>
        <dbReference type="ARBA" id="ARBA00008791"/>
    </source>
</evidence>
<dbReference type="CDD" id="cd00293">
    <property type="entry name" value="USP-like"/>
    <property type="match status" value="1"/>
</dbReference>
<gene>
    <name evidence="3" type="ORF">BALG_01293</name>
</gene>
<accession>A0A0E1X2D6</accession>
<proteinExistence type="inferred from homology"/>
<dbReference type="InterPro" id="IPR006016">
    <property type="entry name" value="UspA"/>
</dbReference>
<evidence type="ECO:0000259" key="2">
    <source>
        <dbReference type="Pfam" id="PF00582"/>
    </source>
</evidence>
<dbReference type="Gene3D" id="3.40.50.12370">
    <property type="match status" value="1"/>
</dbReference>
<dbReference type="GeneID" id="99643755"/>
<dbReference type="PANTHER" id="PTHR46268:SF15">
    <property type="entry name" value="UNIVERSAL STRESS PROTEIN HP_0031"/>
    <property type="match status" value="1"/>
</dbReference>
<dbReference type="AlphaFoldDB" id="A0A0E1X2D6"/>
<protein>
    <submittedName>
        <fullName evidence="3">UspA domain-containing protein</fullName>
    </submittedName>
</protein>
<comment type="similarity">
    <text evidence="1">Belongs to the universal stress protein A family.</text>
</comment>
<dbReference type="HOGENOM" id="CLU_049301_5_2_5"/>
<organism evidence="3">
    <name type="scientific">Brucella pinnipedialis M292/94/1</name>
    <dbReference type="NCBI Taxonomy" id="520462"/>
    <lineage>
        <taxon>Bacteria</taxon>
        <taxon>Pseudomonadati</taxon>
        <taxon>Pseudomonadota</taxon>
        <taxon>Alphaproteobacteria</taxon>
        <taxon>Hyphomicrobiales</taxon>
        <taxon>Brucellaceae</taxon>
        <taxon>Brucella/Ochrobactrum group</taxon>
        <taxon>Brucella</taxon>
    </lineage>
</organism>
<name>A0A0E1X2D6_9HYPH</name>
<reference evidence="3" key="1">
    <citation type="submission" date="2009-01" db="EMBL/GenBank/DDBJ databases">
        <title>The Genome Sequence of Brucella pinnipedialis M292/94/1.</title>
        <authorList>
            <consortium name="The Broad Institute Genome Sequencing Platform"/>
            <person name="Ward D."/>
            <person name="Young S.K."/>
            <person name="Kodira C.D."/>
            <person name="Zeng Q."/>
            <person name="Koehrsen M."/>
            <person name="Alvarado L."/>
            <person name="Berlin A."/>
            <person name="Borenstein D."/>
            <person name="Chen Z."/>
            <person name="Engels R."/>
            <person name="Freedman E."/>
            <person name="Gellesch M."/>
            <person name="Goldberg J."/>
            <person name="Griggs A."/>
            <person name="Gujja S."/>
            <person name="Heiman D."/>
            <person name="Hepburn T."/>
            <person name="Howarth C."/>
            <person name="Jen D."/>
            <person name="Larson L."/>
            <person name="Lewis B."/>
            <person name="Mehta T."/>
            <person name="Park D."/>
            <person name="Pearson M."/>
            <person name="Roberts A."/>
            <person name="Saif S."/>
            <person name="Shea T."/>
            <person name="Shenoy N."/>
            <person name="Sisk P."/>
            <person name="Stolte C."/>
            <person name="Sykes S."/>
            <person name="Walk T."/>
            <person name="White J."/>
            <person name="Yandava C."/>
            <person name="Whatmore A.M."/>
            <person name="Perrett L.L."/>
            <person name="O'Callaghan D."/>
            <person name="Nusbaum C."/>
            <person name="Galagan J."/>
            <person name="Birren B."/>
        </authorList>
    </citation>
    <scope>NUCLEOTIDE SEQUENCE [LARGE SCALE GENOMIC DNA]</scope>
    <source>
        <strain evidence="3">M292/94/1</strain>
    </source>
</reference>
<feature type="domain" description="UspA" evidence="2">
    <location>
        <begin position="157"/>
        <end position="275"/>
    </location>
</feature>
<sequence>MSYKTVVAYSRSEAELKRVLSAIGLLRQKVPDIHVIGLYAIPSPIVYADPNGFIDSGMFELHDKQHKELSERLKHVFEEEMRRQGINYEFRVTRSDTGTAADGVLASCLGAELLIAGQPDPNDPATNDETADTIVFNASCPVLLVPYAPVLPMVSLDRIVVAFNGKREAARAAFDALPLIKQAGRTEIIWIDPPEAEGEDETLGGSELAEALARHGVGVEVLALASQGRHAQDALREHLIAERADLLVMGAYSHSRLRELVFGGVTRSLLNDLPILTLFAR</sequence>